<evidence type="ECO:0000256" key="3">
    <source>
        <dbReference type="ARBA" id="ARBA00022679"/>
    </source>
</evidence>
<gene>
    <name evidence="13" type="ORF">DICPUDRAFT_86584</name>
</gene>
<dbReference type="InterPro" id="IPR013083">
    <property type="entry name" value="Znf_RING/FYVE/PHD"/>
</dbReference>
<dbReference type="PANTHER" id="PTHR21497:SF30">
    <property type="entry name" value="E3 UBIQUITIN-PROTEIN LIGASE"/>
    <property type="match status" value="1"/>
</dbReference>
<evidence type="ECO:0000313" key="13">
    <source>
        <dbReference type="EMBL" id="EGC38295.1"/>
    </source>
</evidence>
<name>F0ZCM2_DICPU</name>
<dbReference type="GO" id="GO:0000151">
    <property type="term" value="C:ubiquitin ligase complex"/>
    <property type="evidence" value="ECO:0000318"/>
    <property type="project" value="GO_Central"/>
</dbReference>
<keyword evidence="14" id="KW-1185">Reference proteome</keyword>
<sequence length="1615" mass="188834">MGNTYSFFQTNAINADKLDKFKIQKIPTFEEISEELSNGITEELIDDVFERCCFMSIETFFDKYPSDDTLKCQYSPKHTDWFFTCKQCCLADNSCICAQCFLSGNHIENGHQFTIFESSSSAVCDCGNPEAIKGDGFCHEHHSVDEDSQKKRLDGTPFFVRKDIHIFFRYLFRYLQKITTSTTELSKTREEEINVITGWLSGLCSYSSTLIHIMAEELTSRCLDSKDFKIYDLKRLPYENPSDNTQQQWESHHFLGFIFSRINILELFVPLLTLLLDNHNTFKLALFEEYLKNYILIFSPRDSRSSRLMQNLGSYYMDNMKLLVPFSTGYSRYNFIELVLRSHKNIYMPLLLPFYQTDKKIEKEVMLQSDLSSFSRLMKDINVVKFLINDEEKYRLYFELSETLHAFTSPQFVDPSITTTKFLVLLEHKLMYATRHLHSAIDAQNDPALSDFARDTTLKRIAESISHIKKRPLFERCGFKLPHADFFQKFTYNEIPIHFALYRVISFFFLHTKMDPSILMTKYGVTEDDIVDMLTTLLLFRVCYVSYDPTDSLENCTDFTIITDLHLMQVALCLLGPKKFLYAFFNVMSSVDTNASASAFTDTFALLISVIQLRGTLEPTKDYIQYNLYQALFSGIFFKLHFRSFDTVLFGVTETDICELYLPEISLPGNHAKELKDKESWKYYDPYYPCFSIVYKNVIKNNTKERFKKYQASLNIPESNPLPPQIPAISKELLGVNNIFEDPTLFEMIFCVLLDLIYPEFVGYDDSFEMQPILKILIRKPDIIANEFFYLLVLGIKTFKEHTYPNFDQLTKDQINQSIKEYFEAEDKSTVKFQQNFAILNLLRVHNVEVSIGQKEKLSFLQVLFEFWVSMTKDSKFLELRSSLLYIFTFVKDFHPDISEYFIENKIDLVQDLETSSQDEIIRKKLMAEKREKILEQMRVQQKSFLSNYNYDDEDGEEEEDEEEEYEENEEDTEDEEEKLTLRNNETVEEEKPNQEVKSFEYESNQIYEDYISDDENLSDEANQNLNADDNESKVKKTLKPKRKIEFSAEEIGEFEPCVICKTGERGGRLFSMAYVDVSSPNMQNKLQTNFEMECKEGVDQTYKDFLHIFVTENVKIGISQYVPYDEDPATLLACYIFNRSPSTYVSSCHHTVHKKCIDDYIRDQKIDDIVTSFKCPLCSRACDIIVPLGKPESSQEYKEGANNLYSELCHYDYATLMDSQNKYSINKYLWKFVLQNIETLELKSRKTTLYSEDGEPYFIMSETDFQKELLTTSNLYRVIDNAPLAPEPNAPMFDKAVFFIDPFVSSSYTAFLTKKNHDEIIYTGVFFYLFSVLIHHVIETNKIPKEHLNNKSQLFSIIESEYKNIFSGKELEENLKKKLQNQIHPYLRKVIIYFYIFNYYNDQSKFPFKQITISNLDSFDFCTKFFLFGSFEELLRKGFEPRVFEDLLKNYLNTPKISNEISNIPQVYCIYPPPCNYEVLPSFTPVPDKYIDFMKENIHSGNCTKCKSLLKLVCLFCGVAVCSATQCTNGVLRHVIACPCYPLGLFQHIENPLLQVNIMEYGAFKKTNLVSHIYLDNNGSKPNAPGTNIFLSKKKLRKLYKNWIDYNNSRKFLK</sequence>
<dbReference type="OrthoDB" id="15304at2759"/>
<protein>
    <recommendedName>
        <fullName evidence="10">E3 ubiquitin-protein ligase</fullName>
        <ecNumber evidence="10">2.3.2.27</ecNumber>
    </recommendedName>
</protein>
<comment type="catalytic activity">
    <reaction evidence="1 10">
        <text>S-ubiquitinyl-[E2 ubiquitin-conjugating enzyme]-L-cysteine + [acceptor protein]-L-lysine = [E2 ubiquitin-conjugating enzyme]-L-cysteine + N(6)-ubiquitinyl-[acceptor protein]-L-lysine.</text>
        <dbReference type="EC" id="2.3.2.27"/>
    </reaction>
</comment>
<dbReference type="Pfam" id="PF18995">
    <property type="entry name" value="PRT6_C"/>
    <property type="match status" value="1"/>
</dbReference>
<keyword evidence="3 10" id="KW-0808">Transferase</keyword>
<dbReference type="GO" id="GO:0005737">
    <property type="term" value="C:cytoplasm"/>
    <property type="evidence" value="ECO:0000318"/>
    <property type="project" value="GO_Central"/>
</dbReference>
<feature type="zinc finger region" description="UBR-type" evidence="9">
    <location>
        <begin position="70"/>
        <end position="143"/>
    </location>
</feature>
<dbReference type="EC" id="2.3.2.27" evidence="10"/>
<dbReference type="InParanoid" id="F0ZCM2"/>
<dbReference type="GO" id="GO:0061630">
    <property type="term" value="F:ubiquitin protein ligase activity"/>
    <property type="evidence" value="ECO:0000318"/>
    <property type="project" value="GO_Central"/>
</dbReference>
<keyword evidence="7 10" id="KW-0862">Zinc</keyword>
<dbReference type="FunFam" id="2.10.110.30:FF:000002">
    <property type="entry name" value="Putative e3 ubiquitin-protein ligase ubr3"/>
    <property type="match status" value="1"/>
</dbReference>
<dbReference type="STRING" id="5786.F0ZCM2"/>
<dbReference type="Gene3D" id="2.10.110.30">
    <property type="match status" value="1"/>
</dbReference>
<evidence type="ECO:0000256" key="8">
    <source>
        <dbReference type="ARBA" id="ARBA00046341"/>
    </source>
</evidence>
<dbReference type="KEGG" id="dpp:DICPUDRAFT_86584"/>
<accession>F0ZCM2</accession>
<feature type="compositionally biased region" description="Acidic residues" evidence="11">
    <location>
        <begin position="951"/>
        <end position="978"/>
    </location>
</feature>
<dbReference type="GO" id="GO:0071596">
    <property type="term" value="P:ubiquitin-dependent protein catabolic process via the N-end rule pathway"/>
    <property type="evidence" value="ECO:0000318"/>
    <property type="project" value="GO_Central"/>
</dbReference>
<dbReference type="Pfam" id="PF02207">
    <property type="entry name" value="zf-UBR"/>
    <property type="match status" value="1"/>
</dbReference>
<dbReference type="eggNOG" id="KOG1140">
    <property type="taxonomic scope" value="Eukaryota"/>
</dbReference>
<evidence type="ECO:0000256" key="7">
    <source>
        <dbReference type="ARBA" id="ARBA00022833"/>
    </source>
</evidence>
<dbReference type="FunCoup" id="F0ZCM2">
    <property type="interactions" value="3"/>
</dbReference>
<evidence type="ECO:0000256" key="10">
    <source>
        <dbReference type="RuleBase" id="RU366018"/>
    </source>
</evidence>
<dbReference type="InterPro" id="IPR039164">
    <property type="entry name" value="UBR1-like"/>
</dbReference>
<dbReference type="UniPathway" id="UPA00143"/>
<keyword evidence="5 10" id="KW-0863">Zinc-finger</keyword>
<dbReference type="VEuPathDB" id="AmoebaDB:DICPUDRAFT_86584"/>
<feature type="compositionally biased region" description="Basic and acidic residues" evidence="11">
    <location>
        <begin position="990"/>
        <end position="1001"/>
    </location>
</feature>
<comment type="pathway">
    <text evidence="2 10">Protein modification; protein ubiquitination.</text>
</comment>
<dbReference type="PANTHER" id="PTHR21497">
    <property type="entry name" value="UBIQUITIN LIGASE E3 ALPHA-RELATED"/>
    <property type="match status" value="1"/>
</dbReference>
<evidence type="ECO:0000259" key="12">
    <source>
        <dbReference type="PROSITE" id="PS51157"/>
    </source>
</evidence>
<evidence type="ECO:0000256" key="5">
    <source>
        <dbReference type="ARBA" id="ARBA00022771"/>
    </source>
</evidence>
<evidence type="ECO:0000256" key="2">
    <source>
        <dbReference type="ARBA" id="ARBA00004906"/>
    </source>
</evidence>
<proteinExistence type="inferred from homology"/>
<dbReference type="GO" id="GO:0008270">
    <property type="term" value="F:zinc ion binding"/>
    <property type="evidence" value="ECO:0007669"/>
    <property type="project" value="UniProtKB-UniRule"/>
</dbReference>
<dbReference type="EMBL" id="GL870979">
    <property type="protein sequence ID" value="EGC38295.1"/>
    <property type="molecule type" value="Genomic_DNA"/>
</dbReference>
<feature type="region of interest" description="Disordered" evidence="11">
    <location>
        <begin position="946"/>
        <end position="1003"/>
    </location>
</feature>
<dbReference type="Proteomes" id="UP000001064">
    <property type="component" value="Unassembled WGS sequence"/>
</dbReference>
<evidence type="ECO:0000313" key="14">
    <source>
        <dbReference type="Proteomes" id="UP000001064"/>
    </source>
</evidence>
<evidence type="ECO:0000256" key="6">
    <source>
        <dbReference type="ARBA" id="ARBA00022786"/>
    </source>
</evidence>
<organism evidence="13 14">
    <name type="scientific">Dictyostelium purpureum</name>
    <name type="common">Slime mold</name>
    <dbReference type="NCBI Taxonomy" id="5786"/>
    <lineage>
        <taxon>Eukaryota</taxon>
        <taxon>Amoebozoa</taxon>
        <taxon>Evosea</taxon>
        <taxon>Eumycetozoa</taxon>
        <taxon>Dictyostelia</taxon>
        <taxon>Dictyosteliales</taxon>
        <taxon>Dictyosteliaceae</taxon>
        <taxon>Dictyostelium</taxon>
    </lineage>
</organism>
<comment type="similarity">
    <text evidence="8 10">Belongs to the E3 ubiquitin-protein ligase UBR1-like family.</text>
</comment>
<keyword evidence="6 10" id="KW-0833">Ubl conjugation pathway</keyword>
<evidence type="ECO:0000256" key="9">
    <source>
        <dbReference type="PROSITE-ProRule" id="PRU00508"/>
    </source>
</evidence>
<dbReference type="GeneID" id="10502296"/>
<dbReference type="SUPFAM" id="SSF57850">
    <property type="entry name" value="RING/U-box"/>
    <property type="match status" value="1"/>
</dbReference>
<dbReference type="InterPro" id="IPR044046">
    <property type="entry name" value="E3_ligase_UBR-like_C"/>
</dbReference>
<evidence type="ECO:0000256" key="1">
    <source>
        <dbReference type="ARBA" id="ARBA00000900"/>
    </source>
</evidence>
<dbReference type="SMART" id="SM00396">
    <property type="entry name" value="ZnF_UBR1"/>
    <property type="match status" value="1"/>
</dbReference>
<dbReference type="GO" id="GO:0016567">
    <property type="term" value="P:protein ubiquitination"/>
    <property type="evidence" value="ECO:0000318"/>
    <property type="project" value="GO_Central"/>
</dbReference>
<dbReference type="InterPro" id="IPR003126">
    <property type="entry name" value="Znf_UBR"/>
</dbReference>
<feature type="domain" description="UBR-type" evidence="12">
    <location>
        <begin position="70"/>
        <end position="143"/>
    </location>
</feature>
<reference evidence="14" key="1">
    <citation type="journal article" date="2011" name="Genome Biol.">
        <title>Comparative genomics of the social amoebae Dictyostelium discoideum and Dictyostelium purpureum.</title>
        <authorList>
            <consortium name="US DOE Joint Genome Institute (JGI-PGF)"/>
            <person name="Sucgang R."/>
            <person name="Kuo A."/>
            <person name="Tian X."/>
            <person name="Salerno W."/>
            <person name="Parikh A."/>
            <person name="Feasley C.L."/>
            <person name="Dalin E."/>
            <person name="Tu H."/>
            <person name="Huang E."/>
            <person name="Barry K."/>
            <person name="Lindquist E."/>
            <person name="Shapiro H."/>
            <person name="Bruce D."/>
            <person name="Schmutz J."/>
            <person name="Salamov A."/>
            <person name="Fey P."/>
            <person name="Gaudet P."/>
            <person name="Anjard C."/>
            <person name="Babu M.M."/>
            <person name="Basu S."/>
            <person name="Bushmanova Y."/>
            <person name="van der Wel H."/>
            <person name="Katoh-Kurasawa M."/>
            <person name="Dinh C."/>
            <person name="Coutinho P.M."/>
            <person name="Saito T."/>
            <person name="Elias M."/>
            <person name="Schaap P."/>
            <person name="Kay R.R."/>
            <person name="Henrissat B."/>
            <person name="Eichinger L."/>
            <person name="Rivero F."/>
            <person name="Putnam N.H."/>
            <person name="West C.M."/>
            <person name="Loomis W.F."/>
            <person name="Chisholm R.L."/>
            <person name="Shaulsky G."/>
            <person name="Strassmann J.E."/>
            <person name="Queller D.C."/>
            <person name="Kuspa A."/>
            <person name="Grigoriev I.V."/>
        </authorList>
    </citation>
    <scope>NUCLEOTIDE SEQUENCE [LARGE SCALE GENOMIC DNA]</scope>
    <source>
        <strain evidence="14">QSDP1</strain>
    </source>
</reference>
<evidence type="ECO:0000256" key="4">
    <source>
        <dbReference type="ARBA" id="ARBA00022723"/>
    </source>
</evidence>
<dbReference type="PROSITE" id="PS51157">
    <property type="entry name" value="ZF_UBR"/>
    <property type="match status" value="1"/>
</dbReference>
<dbReference type="OMA" id="CYISYDP"/>
<comment type="function">
    <text evidence="10">Ubiquitin ligase protein which is a component of the N-end rule pathway. Recognizes and binds to proteins bearing specific N-terminal residues that are destabilizing according to the N-end rule, leading to their ubiquitination and subsequent degradation.</text>
</comment>
<keyword evidence="4 10" id="KW-0479">Metal-binding</keyword>
<evidence type="ECO:0000256" key="11">
    <source>
        <dbReference type="SAM" id="MobiDB-lite"/>
    </source>
</evidence>
<dbReference type="CDD" id="cd19670">
    <property type="entry name" value="UBR-box_UBR1_2_3"/>
    <property type="match status" value="1"/>
</dbReference>
<dbReference type="RefSeq" id="XP_003285156.1">
    <property type="nucleotide sequence ID" value="XM_003285108.1"/>
</dbReference>
<dbReference type="Gene3D" id="3.30.40.10">
    <property type="entry name" value="Zinc/RING finger domain, C3HC4 (zinc finger)"/>
    <property type="match status" value="1"/>
</dbReference>